<dbReference type="EMBL" id="WNXD01000002">
    <property type="protein sequence ID" value="MBB2145733.1"/>
    <property type="molecule type" value="Genomic_DNA"/>
</dbReference>
<evidence type="ECO:0000313" key="1">
    <source>
        <dbReference type="EMBL" id="MBB2145733.1"/>
    </source>
</evidence>
<gene>
    <name evidence="1" type="ORF">GM921_09565</name>
</gene>
<accession>A0A923DZP0</accession>
<organism evidence="1 2">
    <name type="scientific">Pedobacter planticolens</name>
    <dbReference type="NCBI Taxonomy" id="2679964"/>
    <lineage>
        <taxon>Bacteria</taxon>
        <taxon>Pseudomonadati</taxon>
        <taxon>Bacteroidota</taxon>
        <taxon>Sphingobacteriia</taxon>
        <taxon>Sphingobacteriales</taxon>
        <taxon>Sphingobacteriaceae</taxon>
        <taxon>Pedobacter</taxon>
    </lineage>
</organism>
<dbReference type="Proteomes" id="UP000601055">
    <property type="component" value="Unassembled WGS sequence"/>
</dbReference>
<proteinExistence type="predicted"/>
<dbReference type="RefSeq" id="WP_182922425.1">
    <property type="nucleotide sequence ID" value="NZ_WNXD01000002.1"/>
</dbReference>
<evidence type="ECO:0000313" key="2">
    <source>
        <dbReference type="Proteomes" id="UP000601055"/>
    </source>
</evidence>
<keyword evidence="2" id="KW-1185">Reference proteome</keyword>
<protein>
    <submittedName>
        <fullName evidence="1">Uncharacterized protein</fullName>
    </submittedName>
</protein>
<dbReference type="AlphaFoldDB" id="A0A923DZP0"/>
<name>A0A923DZP0_9SPHI</name>
<comment type="caution">
    <text evidence="1">The sequence shown here is derived from an EMBL/GenBank/DDBJ whole genome shotgun (WGS) entry which is preliminary data.</text>
</comment>
<reference evidence="1" key="1">
    <citation type="submission" date="2019-11" db="EMBL/GenBank/DDBJ databases">
        <title>Description of Pedobacter sp. LMG 31464T.</title>
        <authorList>
            <person name="Carlier A."/>
            <person name="Qi S."/>
            <person name="Vandamme P."/>
        </authorList>
    </citation>
    <scope>NUCLEOTIDE SEQUENCE</scope>
    <source>
        <strain evidence="1">LMG 31464</strain>
    </source>
</reference>
<sequence>MESIDKDYLKNEIENFKSQFCPYGYLDIQKAVADAIASGHDGDWAFEQVEQFSESCETKIANIDPCYVVMDSILQIARNEIEEISGFDLQNDAGFDVYGNFMGSTYLYKDEDVEKLKAVLSEHPLSLGSLSDSAKYFLSEIEIDVEELINMED</sequence>